<organism evidence="2 3">
    <name type="scientific">Dichanthelium oligosanthes</name>
    <dbReference type="NCBI Taxonomy" id="888268"/>
    <lineage>
        <taxon>Eukaryota</taxon>
        <taxon>Viridiplantae</taxon>
        <taxon>Streptophyta</taxon>
        <taxon>Embryophyta</taxon>
        <taxon>Tracheophyta</taxon>
        <taxon>Spermatophyta</taxon>
        <taxon>Magnoliopsida</taxon>
        <taxon>Liliopsida</taxon>
        <taxon>Poales</taxon>
        <taxon>Poaceae</taxon>
        <taxon>PACMAD clade</taxon>
        <taxon>Panicoideae</taxon>
        <taxon>Panicodae</taxon>
        <taxon>Paniceae</taxon>
        <taxon>Dichantheliinae</taxon>
        <taxon>Dichanthelium</taxon>
    </lineage>
</organism>
<feature type="region of interest" description="Disordered" evidence="1">
    <location>
        <begin position="1"/>
        <end position="27"/>
    </location>
</feature>
<feature type="region of interest" description="Disordered" evidence="1">
    <location>
        <begin position="54"/>
        <end position="107"/>
    </location>
</feature>
<reference evidence="2 3" key="1">
    <citation type="submission" date="2016-09" db="EMBL/GenBank/DDBJ databases">
        <title>The draft genome of Dichanthelium oligosanthes: A C3 panicoid grass species.</title>
        <authorList>
            <person name="Studer A.J."/>
            <person name="Schnable J.C."/>
            <person name="Brutnell T.P."/>
        </authorList>
    </citation>
    <scope>NUCLEOTIDE SEQUENCE [LARGE SCALE GENOMIC DNA]</scope>
    <source>
        <strain evidence="3">cv. Kellogg 1175</strain>
        <tissue evidence="2">Leaf</tissue>
    </source>
</reference>
<keyword evidence="3" id="KW-1185">Reference proteome</keyword>
<feature type="compositionally biased region" description="Basic residues" evidence="1">
    <location>
        <begin position="17"/>
        <end position="27"/>
    </location>
</feature>
<evidence type="ECO:0000313" key="3">
    <source>
        <dbReference type="Proteomes" id="UP000095767"/>
    </source>
</evidence>
<comment type="caution">
    <text evidence="2">The sequence shown here is derived from an EMBL/GenBank/DDBJ whole genome shotgun (WGS) entry which is preliminary data.</text>
</comment>
<sequence length="107" mass="11999">LANIKAKISEGADQDRRRHQPCRPKKVKKVRFADDVVEPSSNNEEYRRWVWSSSPISGSVDASGGWDEDEARSLSLGPPPRRGDAALALPRRRAIRLPEPDASQRRA</sequence>
<dbReference type="Proteomes" id="UP000095767">
    <property type="component" value="Unassembled WGS sequence"/>
</dbReference>
<evidence type="ECO:0000256" key="1">
    <source>
        <dbReference type="SAM" id="MobiDB-lite"/>
    </source>
</evidence>
<feature type="compositionally biased region" description="Basic and acidic residues" evidence="1">
    <location>
        <begin position="7"/>
        <end position="16"/>
    </location>
</feature>
<name>A0A1E5UX52_9POAL</name>
<feature type="non-terminal residue" evidence="2">
    <location>
        <position position="1"/>
    </location>
</feature>
<dbReference type="OrthoDB" id="696726at2759"/>
<protein>
    <submittedName>
        <fullName evidence="2">Uncharacterized protein</fullName>
    </submittedName>
</protein>
<dbReference type="EMBL" id="LWDX02059854">
    <property type="protein sequence ID" value="OEL17469.1"/>
    <property type="molecule type" value="Genomic_DNA"/>
</dbReference>
<proteinExistence type="predicted"/>
<gene>
    <name evidence="2" type="ORF">BAE44_0021512</name>
</gene>
<feature type="compositionally biased region" description="Basic and acidic residues" evidence="1">
    <location>
        <begin position="96"/>
        <end position="107"/>
    </location>
</feature>
<evidence type="ECO:0000313" key="2">
    <source>
        <dbReference type="EMBL" id="OEL17469.1"/>
    </source>
</evidence>
<dbReference type="AlphaFoldDB" id="A0A1E5UX52"/>
<accession>A0A1E5UX52</accession>